<dbReference type="EMBL" id="JABXBU010000030">
    <property type="protein sequence ID" value="KAF8784391.1"/>
    <property type="molecule type" value="Genomic_DNA"/>
</dbReference>
<comment type="caution">
    <text evidence="1">The sequence shown here is derived from an EMBL/GenBank/DDBJ whole genome shotgun (WGS) entry which is preliminary data.</text>
</comment>
<evidence type="ECO:0000313" key="1">
    <source>
        <dbReference type="EMBL" id="KAF8784391.1"/>
    </source>
</evidence>
<sequence>MDKWTTNMSCDGIELSSDSDLSVVFGETGYKGKIQNTYKRRILPSSSESDSESIEELTDINPRQFGVHKIWLQKFLILMSRIVTPNA</sequence>
<keyword evidence="2" id="KW-1185">Reference proteome</keyword>
<reference evidence="1" key="2">
    <citation type="submission" date="2020-06" db="EMBL/GenBank/DDBJ databases">
        <authorList>
            <person name="Sheffer M."/>
        </authorList>
    </citation>
    <scope>NUCLEOTIDE SEQUENCE</scope>
</reference>
<name>A0A8T0F0P4_ARGBR</name>
<accession>A0A8T0F0P4</accession>
<dbReference type="AlphaFoldDB" id="A0A8T0F0P4"/>
<dbReference type="Proteomes" id="UP000807504">
    <property type="component" value="Unassembled WGS sequence"/>
</dbReference>
<organism evidence="1 2">
    <name type="scientific">Argiope bruennichi</name>
    <name type="common">Wasp spider</name>
    <name type="synonym">Aranea bruennichi</name>
    <dbReference type="NCBI Taxonomy" id="94029"/>
    <lineage>
        <taxon>Eukaryota</taxon>
        <taxon>Metazoa</taxon>
        <taxon>Ecdysozoa</taxon>
        <taxon>Arthropoda</taxon>
        <taxon>Chelicerata</taxon>
        <taxon>Arachnida</taxon>
        <taxon>Araneae</taxon>
        <taxon>Araneomorphae</taxon>
        <taxon>Entelegynae</taxon>
        <taxon>Araneoidea</taxon>
        <taxon>Araneidae</taxon>
        <taxon>Argiope</taxon>
    </lineage>
</organism>
<protein>
    <submittedName>
        <fullName evidence="1">Uncharacterized protein</fullName>
    </submittedName>
</protein>
<reference evidence="1" key="1">
    <citation type="journal article" date="2020" name="bioRxiv">
        <title>Chromosome-level reference genome of the European wasp spider Argiope bruennichi: a resource for studies on range expansion and evolutionary adaptation.</title>
        <authorList>
            <person name="Sheffer M.M."/>
            <person name="Hoppe A."/>
            <person name="Krehenwinkel H."/>
            <person name="Uhl G."/>
            <person name="Kuss A.W."/>
            <person name="Jensen L."/>
            <person name="Jensen C."/>
            <person name="Gillespie R.G."/>
            <person name="Hoff K.J."/>
            <person name="Prost S."/>
        </authorList>
    </citation>
    <scope>NUCLEOTIDE SEQUENCE</scope>
</reference>
<gene>
    <name evidence="1" type="ORF">HNY73_010072</name>
</gene>
<evidence type="ECO:0000313" key="2">
    <source>
        <dbReference type="Proteomes" id="UP000807504"/>
    </source>
</evidence>
<proteinExistence type="predicted"/>